<dbReference type="Pfam" id="PF13593">
    <property type="entry name" value="SBF_like"/>
    <property type="match status" value="1"/>
</dbReference>
<sequence>MGAGNKENAERIPEWKRVLGLLSGFVVTNYLVVAFVVAFTIAMAWPLPGAKVLEPQVVGVHIITFINICIVFFISGLTLRTDELKTALTRRNALGTTWGFISIVGVTPLLAFAVRDLPFTPPEYATGLALFCIVPTTLGVGVSLVTSAKGNVALAILLTVASNVLGVVVIPGWLQATLRVGKGGVEDLRINFVDIFVKLLLSFFVPTAIGKGLRELSPPARRFAQAHKQALGIISNTNLALLIWQTLSSAQEIIVNTSFGTMLCVIVGTFLVHILYLVFNTLVVLLLRLPVSEAASIVIMASQKSAPVAVTVITYIASNTQTQGLLAVPCVTGQLVQIFVGQPLANYLAGRILRARQEQEAQLALKEEPQAGEAPTGASDGLVVLEGGKDVEAGAK</sequence>
<evidence type="ECO:0000313" key="3">
    <source>
        <dbReference type="EMBL" id="KIZ06026.1"/>
    </source>
</evidence>
<dbReference type="PANTHER" id="PTHR18640:SF14">
    <property type="entry name" value="SODIUM BILE ACID SYMPORTER FAMILY"/>
    <property type="match status" value="1"/>
</dbReference>
<evidence type="ECO:0000256" key="1">
    <source>
        <dbReference type="SAM" id="MobiDB-lite"/>
    </source>
</evidence>
<dbReference type="InterPro" id="IPR038770">
    <property type="entry name" value="Na+/solute_symporter_sf"/>
</dbReference>
<feature type="transmembrane region" description="Helical" evidence="2">
    <location>
        <begin position="21"/>
        <end position="45"/>
    </location>
</feature>
<feature type="transmembrane region" description="Helical" evidence="2">
    <location>
        <begin position="152"/>
        <end position="176"/>
    </location>
</feature>
<dbReference type="InterPro" id="IPR016833">
    <property type="entry name" value="Put_Na-Bile_cotransptr"/>
</dbReference>
<keyword evidence="2" id="KW-0812">Transmembrane</keyword>
<feature type="compositionally biased region" description="Basic and acidic residues" evidence="1">
    <location>
        <begin position="387"/>
        <end position="396"/>
    </location>
</feature>
<feature type="transmembrane region" description="Helical" evidence="2">
    <location>
        <begin position="259"/>
        <end position="287"/>
    </location>
</feature>
<protein>
    <recommendedName>
        <fullName evidence="5">Sodium/bile acid cotransporter 7</fullName>
    </recommendedName>
</protein>
<organism evidence="3 4">
    <name type="scientific">Monoraphidium neglectum</name>
    <dbReference type="NCBI Taxonomy" id="145388"/>
    <lineage>
        <taxon>Eukaryota</taxon>
        <taxon>Viridiplantae</taxon>
        <taxon>Chlorophyta</taxon>
        <taxon>core chlorophytes</taxon>
        <taxon>Chlorophyceae</taxon>
        <taxon>CS clade</taxon>
        <taxon>Sphaeropleales</taxon>
        <taxon>Selenastraceae</taxon>
        <taxon>Monoraphidium</taxon>
    </lineage>
</organism>
<dbReference type="AlphaFoldDB" id="A0A0D2NND0"/>
<dbReference type="EMBL" id="KK100425">
    <property type="protein sequence ID" value="KIZ06026.1"/>
    <property type="molecule type" value="Genomic_DNA"/>
</dbReference>
<evidence type="ECO:0000256" key="2">
    <source>
        <dbReference type="SAM" id="Phobius"/>
    </source>
</evidence>
<keyword evidence="2" id="KW-0472">Membrane</keyword>
<gene>
    <name evidence="3" type="ORF">MNEG_1933</name>
</gene>
<feature type="transmembrane region" description="Helical" evidence="2">
    <location>
        <begin position="188"/>
        <end position="209"/>
    </location>
</feature>
<keyword evidence="4" id="KW-1185">Reference proteome</keyword>
<name>A0A0D2NND0_9CHLO</name>
<dbReference type="KEGG" id="mng:MNEG_1933"/>
<dbReference type="Gene3D" id="1.20.1530.20">
    <property type="match status" value="1"/>
</dbReference>
<dbReference type="PANTHER" id="PTHR18640">
    <property type="entry name" value="SOLUTE CARRIER FAMILY 10 MEMBER 7"/>
    <property type="match status" value="1"/>
</dbReference>
<feature type="transmembrane region" description="Helical" evidence="2">
    <location>
        <begin position="230"/>
        <end position="247"/>
    </location>
</feature>
<keyword evidence="2" id="KW-1133">Transmembrane helix</keyword>
<dbReference type="OrthoDB" id="188035at2759"/>
<dbReference type="RefSeq" id="XP_013905045.1">
    <property type="nucleotide sequence ID" value="XM_014049591.1"/>
</dbReference>
<feature type="transmembrane region" description="Helical" evidence="2">
    <location>
        <begin position="57"/>
        <end position="79"/>
    </location>
</feature>
<dbReference type="GeneID" id="25734811"/>
<dbReference type="Proteomes" id="UP000054498">
    <property type="component" value="Unassembled WGS sequence"/>
</dbReference>
<reference evidence="3 4" key="1">
    <citation type="journal article" date="2013" name="BMC Genomics">
        <title>Reconstruction of the lipid metabolism for the microalga Monoraphidium neglectum from its genome sequence reveals characteristics suitable for biofuel production.</title>
        <authorList>
            <person name="Bogen C."/>
            <person name="Al-Dilaimi A."/>
            <person name="Albersmeier A."/>
            <person name="Wichmann J."/>
            <person name="Grundmann M."/>
            <person name="Rupp O."/>
            <person name="Lauersen K.J."/>
            <person name="Blifernez-Klassen O."/>
            <person name="Kalinowski J."/>
            <person name="Goesmann A."/>
            <person name="Mussgnug J.H."/>
            <person name="Kruse O."/>
        </authorList>
    </citation>
    <scope>NUCLEOTIDE SEQUENCE [LARGE SCALE GENOMIC DNA]</scope>
    <source>
        <strain evidence="3 4">SAG 48.87</strain>
    </source>
</reference>
<evidence type="ECO:0008006" key="5">
    <source>
        <dbReference type="Google" id="ProtNLM"/>
    </source>
</evidence>
<dbReference type="GO" id="GO:0009941">
    <property type="term" value="C:chloroplast envelope"/>
    <property type="evidence" value="ECO:0007669"/>
    <property type="project" value="TreeGrafter"/>
</dbReference>
<evidence type="ECO:0000313" key="4">
    <source>
        <dbReference type="Proteomes" id="UP000054498"/>
    </source>
</evidence>
<accession>A0A0D2NND0</accession>
<feature type="transmembrane region" description="Helical" evidence="2">
    <location>
        <begin position="91"/>
        <end position="112"/>
    </location>
</feature>
<feature type="transmembrane region" description="Helical" evidence="2">
    <location>
        <begin position="124"/>
        <end position="145"/>
    </location>
</feature>
<feature type="region of interest" description="Disordered" evidence="1">
    <location>
        <begin position="364"/>
        <end position="396"/>
    </location>
</feature>
<proteinExistence type="predicted"/>